<comment type="caution">
    <text evidence="8">The sequence shown here is derived from an EMBL/GenBank/DDBJ whole genome shotgun (WGS) entry which is preliminary data.</text>
</comment>
<keyword evidence="3" id="KW-0732">Signal</keyword>
<dbReference type="AlphaFoldDB" id="A0A2J8J881"/>
<dbReference type="PANTHER" id="PTHR23412">
    <property type="entry name" value="STEREOCILIN RELATED"/>
    <property type="match status" value="1"/>
</dbReference>
<dbReference type="GO" id="GO:0007155">
    <property type="term" value="P:cell adhesion"/>
    <property type="evidence" value="ECO:0007669"/>
    <property type="project" value="UniProtKB-KW"/>
</dbReference>
<protein>
    <submittedName>
        <fullName evidence="8">MSLNL isoform 1</fullName>
    </submittedName>
</protein>
<evidence type="ECO:0000256" key="4">
    <source>
        <dbReference type="ARBA" id="ARBA00022889"/>
    </source>
</evidence>
<keyword evidence="5" id="KW-0472">Membrane</keyword>
<evidence type="ECO:0000256" key="2">
    <source>
        <dbReference type="ARBA" id="ARBA00011016"/>
    </source>
</evidence>
<comment type="similarity">
    <text evidence="2">Belongs to the mesothelin family.</text>
</comment>
<evidence type="ECO:0000313" key="8">
    <source>
        <dbReference type="EMBL" id="PNI18968.1"/>
    </source>
</evidence>
<sequence>MAAAVTIPGPRIGALQSSGLTLLLSLAAHCSGPQAKVLSPGGLDASGANLWASANCSLLQGFWCQPASQLPRDQLSALIQRLALLQVPLQAWQLSCLANLASRCGLQDDFTLHPPNLLLFYNLSQVREADCRAFIRRAAQEDVELLSHLPDQRVALRRAAGACLVGAGPRLSASDLQLLGALVCDMDSSSIGAADPRVLENLRRCPRLTAAQCIALNSLLAGGKTSLGPPGSWTLEGLQALGPLATYISPHLWAQVQEAVGLGFFHSVVASCQVGKLGQREASCFVTSFLESKTKPVSSRPRLSTGNITAATLQDGLFLVHYDCAELESCLDGRILRTNLDTLLQHPLPTECQHVVKAKLAQSYPQGLPEDQLRLITSLVYLYSRTEISQWSITSQDTVVALLAPDVALENQTEAVLQKFLEHNGTVSGALLLAIGGTRLCWMSPQQIQTIHPQELRLAGALDLSSCPQSRKDVLYAKAREAFGSSRTPAAYYRLMRPYLGGSPGGAQPPHPVPPGGAPVEELRHLAQANISMDIDTFTSLNPLELQSLDVGNVTALLGHNVGDLQKARSHPTVRAWLRSLNSSTLGQLGLDASPAGPTGPAHGTRGPPSTTHQALHLVHTSGLPTNDAQASTSGSLWAPLGYLPLAMALPCSLLCLLHWGTCILVSVDSVASGWLGSQGSGAGKTGLLDSAGRPLGLRGQL</sequence>
<keyword evidence="6" id="KW-0325">Glycoprotein</keyword>
<feature type="region of interest" description="Disordered" evidence="7">
    <location>
        <begin position="588"/>
        <end position="613"/>
    </location>
</feature>
<dbReference type="EMBL" id="NBAG03000504">
    <property type="protein sequence ID" value="PNI18968.1"/>
    <property type="molecule type" value="Genomic_DNA"/>
</dbReference>
<evidence type="ECO:0000256" key="5">
    <source>
        <dbReference type="ARBA" id="ARBA00023136"/>
    </source>
</evidence>
<gene>
    <name evidence="8" type="ORF">CK820_G0049932</name>
</gene>
<evidence type="ECO:0000313" key="9">
    <source>
        <dbReference type="Proteomes" id="UP000236370"/>
    </source>
</evidence>
<evidence type="ECO:0000256" key="3">
    <source>
        <dbReference type="ARBA" id="ARBA00022729"/>
    </source>
</evidence>
<keyword evidence="4" id="KW-0130">Cell adhesion</keyword>
<name>A0A2J8J881_PANTR</name>
<evidence type="ECO:0000256" key="7">
    <source>
        <dbReference type="SAM" id="MobiDB-lite"/>
    </source>
</evidence>
<evidence type="ECO:0000256" key="6">
    <source>
        <dbReference type="ARBA" id="ARBA00023180"/>
    </source>
</evidence>
<dbReference type="InterPro" id="IPR026664">
    <property type="entry name" value="Stereocilin-rel"/>
</dbReference>
<dbReference type="PANTHER" id="PTHR23412:SF15">
    <property type="entry name" value="MESOTHELIN-LIKE PROTEIN"/>
    <property type="match status" value="1"/>
</dbReference>
<evidence type="ECO:0000256" key="1">
    <source>
        <dbReference type="ARBA" id="ARBA00004370"/>
    </source>
</evidence>
<dbReference type="InterPro" id="IPR010335">
    <property type="entry name" value="Mesothelin"/>
</dbReference>
<dbReference type="Pfam" id="PF06060">
    <property type="entry name" value="Mesothelin"/>
    <property type="match status" value="1"/>
</dbReference>
<dbReference type="Proteomes" id="UP000236370">
    <property type="component" value="Unassembled WGS sequence"/>
</dbReference>
<dbReference type="GO" id="GO:0016020">
    <property type="term" value="C:membrane"/>
    <property type="evidence" value="ECO:0007669"/>
    <property type="project" value="UniProtKB-SubCell"/>
</dbReference>
<proteinExistence type="inferred from homology"/>
<organism evidence="8 9">
    <name type="scientific">Pan troglodytes</name>
    <name type="common">Chimpanzee</name>
    <dbReference type="NCBI Taxonomy" id="9598"/>
    <lineage>
        <taxon>Eukaryota</taxon>
        <taxon>Metazoa</taxon>
        <taxon>Chordata</taxon>
        <taxon>Craniata</taxon>
        <taxon>Vertebrata</taxon>
        <taxon>Euteleostomi</taxon>
        <taxon>Mammalia</taxon>
        <taxon>Eutheria</taxon>
        <taxon>Euarchontoglires</taxon>
        <taxon>Primates</taxon>
        <taxon>Haplorrhini</taxon>
        <taxon>Catarrhini</taxon>
        <taxon>Hominidae</taxon>
        <taxon>Pan</taxon>
    </lineage>
</organism>
<reference evidence="8 9" key="1">
    <citation type="submission" date="2017-12" db="EMBL/GenBank/DDBJ databases">
        <title>High-resolution comparative analysis of great ape genomes.</title>
        <authorList>
            <person name="Pollen A."/>
            <person name="Hastie A."/>
            <person name="Hormozdiari F."/>
            <person name="Dougherty M."/>
            <person name="Liu R."/>
            <person name="Chaisson M."/>
            <person name="Hoppe E."/>
            <person name="Hill C."/>
            <person name="Pang A."/>
            <person name="Hillier L."/>
            <person name="Baker C."/>
            <person name="Armstrong J."/>
            <person name="Shendure J."/>
            <person name="Paten B."/>
            <person name="Wilson R."/>
            <person name="Chao H."/>
            <person name="Schneider V."/>
            <person name="Ventura M."/>
            <person name="Kronenberg Z."/>
            <person name="Murali S."/>
            <person name="Gordon D."/>
            <person name="Cantsilieris S."/>
            <person name="Munson K."/>
            <person name="Nelson B."/>
            <person name="Raja A."/>
            <person name="Underwood J."/>
            <person name="Diekhans M."/>
            <person name="Fiddes I."/>
            <person name="Haussler D."/>
            <person name="Eichler E."/>
        </authorList>
    </citation>
    <scope>NUCLEOTIDE SEQUENCE [LARGE SCALE GENOMIC DNA]</scope>
    <source>
        <strain evidence="8">Yerkes chimp pedigree #C0471</strain>
    </source>
</reference>
<dbReference type="Gene3D" id="1.20.970.40">
    <property type="match status" value="1"/>
</dbReference>
<comment type="subcellular location">
    <subcellularLocation>
        <location evidence="1">Membrane</location>
    </subcellularLocation>
</comment>
<accession>A0A2J8J881</accession>